<reference evidence="4 5" key="1">
    <citation type="journal article" date="2019" name="Anaerobe">
        <title>Detection of Robinsoniella peoriensis in multiple bone samples of a trauma patient.</title>
        <authorList>
            <person name="Schrottner P."/>
            <person name="Hartwich K."/>
            <person name="Bunk B."/>
            <person name="Schober I."/>
            <person name="Helbig S."/>
            <person name="Rudolph W.W."/>
            <person name="Gunzer F."/>
        </authorList>
    </citation>
    <scope>NUCLEOTIDE SEQUENCE [LARGE SCALE GENOMIC DNA]</scope>
    <source>
        <strain evidence="4 5">DSM 106044</strain>
    </source>
</reference>
<dbReference type="EMBL" id="QGQD01000086">
    <property type="protein sequence ID" value="TLC98760.1"/>
    <property type="molecule type" value="Genomic_DNA"/>
</dbReference>
<dbReference type="Gene3D" id="1.10.357.10">
    <property type="entry name" value="Tetracycline Repressor, domain 2"/>
    <property type="match status" value="1"/>
</dbReference>
<dbReference type="InterPro" id="IPR050624">
    <property type="entry name" value="HTH-type_Tx_Regulator"/>
</dbReference>
<name>A0A4U8Q243_9FIRM</name>
<evidence type="ECO:0000313" key="5">
    <source>
        <dbReference type="Proteomes" id="UP000306509"/>
    </source>
</evidence>
<dbReference type="SUPFAM" id="SSF46689">
    <property type="entry name" value="Homeodomain-like"/>
    <property type="match status" value="1"/>
</dbReference>
<dbReference type="STRING" id="180332.GCA_000797495_05069"/>
<dbReference type="InterPro" id="IPR009057">
    <property type="entry name" value="Homeodomain-like_sf"/>
</dbReference>
<keyword evidence="5" id="KW-1185">Reference proteome</keyword>
<keyword evidence="1 2" id="KW-0238">DNA-binding</keyword>
<dbReference type="GO" id="GO:0003677">
    <property type="term" value="F:DNA binding"/>
    <property type="evidence" value="ECO:0007669"/>
    <property type="project" value="UniProtKB-UniRule"/>
</dbReference>
<dbReference type="PROSITE" id="PS50977">
    <property type="entry name" value="HTH_TETR_2"/>
    <property type="match status" value="1"/>
</dbReference>
<dbReference type="PANTHER" id="PTHR43479:SF11">
    <property type="entry name" value="ACREF_ENVCD OPERON REPRESSOR-RELATED"/>
    <property type="match status" value="1"/>
</dbReference>
<dbReference type="InterPro" id="IPR001647">
    <property type="entry name" value="HTH_TetR"/>
</dbReference>
<gene>
    <name evidence="4" type="primary">kstR2_9</name>
    <name evidence="4" type="ORF">DSM106044_04511</name>
</gene>
<evidence type="ECO:0000259" key="3">
    <source>
        <dbReference type="PROSITE" id="PS50977"/>
    </source>
</evidence>
<dbReference type="Pfam" id="PF00440">
    <property type="entry name" value="TetR_N"/>
    <property type="match status" value="1"/>
</dbReference>
<evidence type="ECO:0000256" key="1">
    <source>
        <dbReference type="ARBA" id="ARBA00023125"/>
    </source>
</evidence>
<feature type="domain" description="HTH tetR-type" evidence="3">
    <location>
        <begin position="8"/>
        <end position="69"/>
    </location>
</feature>
<dbReference type="AlphaFoldDB" id="A0A4U8Q243"/>
<dbReference type="Proteomes" id="UP000306509">
    <property type="component" value="Unassembled WGS sequence"/>
</dbReference>
<comment type="caution">
    <text evidence="4">The sequence shown here is derived from an EMBL/GenBank/DDBJ whole genome shotgun (WGS) entry which is preliminary data.</text>
</comment>
<evidence type="ECO:0000256" key="2">
    <source>
        <dbReference type="PROSITE-ProRule" id="PRU00335"/>
    </source>
</evidence>
<organism evidence="4 5">
    <name type="scientific">Robinsoniella peoriensis</name>
    <dbReference type="NCBI Taxonomy" id="180332"/>
    <lineage>
        <taxon>Bacteria</taxon>
        <taxon>Bacillati</taxon>
        <taxon>Bacillota</taxon>
        <taxon>Clostridia</taxon>
        <taxon>Lachnospirales</taxon>
        <taxon>Lachnospiraceae</taxon>
        <taxon>Robinsoniella</taxon>
    </lineage>
</organism>
<dbReference type="RefSeq" id="WP_044293900.1">
    <property type="nucleotide sequence ID" value="NZ_CABMJZ010000022.1"/>
</dbReference>
<protein>
    <submittedName>
        <fullName evidence="4">HTH-type transcriptional repressor KstR2</fullName>
    </submittedName>
</protein>
<accession>A0A4U8Q243</accession>
<feature type="DNA-binding region" description="H-T-H motif" evidence="2">
    <location>
        <begin position="32"/>
        <end position="51"/>
    </location>
</feature>
<evidence type="ECO:0000313" key="4">
    <source>
        <dbReference type="EMBL" id="TLC98760.1"/>
    </source>
</evidence>
<sequence>MARNKYPEVTVNRILDVATRLFVEKGYDSTTIQAIIDELGDLSKGAIYHHFKSKEDIIEAVMERMFAEMYSSVYAIMEDSSLNGLQKIQKTIRVSLGNPNQEKVLKSAPDLMHNSRFLAAQLYGSINNFCREVIEPLVHEGIKDGSICTKYPKQLAEMLIILSNIWLNPAVFPVPDNELYDKFLFLKDVGERIGIPVLDDSMLERLQYFRRIMDENSAKELS</sequence>
<proteinExistence type="predicted"/>
<dbReference type="PANTHER" id="PTHR43479">
    <property type="entry name" value="ACREF/ENVCD OPERON REPRESSOR-RELATED"/>
    <property type="match status" value="1"/>
</dbReference>